<organism evidence="1 2">
    <name type="scientific">Trifolium medium</name>
    <dbReference type="NCBI Taxonomy" id="97028"/>
    <lineage>
        <taxon>Eukaryota</taxon>
        <taxon>Viridiplantae</taxon>
        <taxon>Streptophyta</taxon>
        <taxon>Embryophyta</taxon>
        <taxon>Tracheophyta</taxon>
        <taxon>Spermatophyta</taxon>
        <taxon>Magnoliopsida</taxon>
        <taxon>eudicotyledons</taxon>
        <taxon>Gunneridae</taxon>
        <taxon>Pentapetalae</taxon>
        <taxon>rosids</taxon>
        <taxon>fabids</taxon>
        <taxon>Fabales</taxon>
        <taxon>Fabaceae</taxon>
        <taxon>Papilionoideae</taxon>
        <taxon>50 kb inversion clade</taxon>
        <taxon>NPAAA clade</taxon>
        <taxon>Hologalegina</taxon>
        <taxon>IRL clade</taxon>
        <taxon>Trifolieae</taxon>
        <taxon>Trifolium</taxon>
    </lineage>
</organism>
<evidence type="ECO:0000313" key="2">
    <source>
        <dbReference type="Proteomes" id="UP000265520"/>
    </source>
</evidence>
<proteinExistence type="predicted"/>
<sequence length="69" mass="7348">SCNETAFFLQVLAPALRAACVALRAVFVLCYWFCSVSCAARSSVAVVPVFFCQLRGAQGCPALRAELSS</sequence>
<accession>A0A392UT06</accession>
<dbReference type="EMBL" id="LXQA010883522">
    <property type="protein sequence ID" value="MCI75470.1"/>
    <property type="molecule type" value="Genomic_DNA"/>
</dbReference>
<reference evidence="1 2" key="1">
    <citation type="journal article" date="2018" name="Front. Plant Sci.">
        <title>Red Clover (Trifolium pratense) and Zigzag Clover (T. medium) - A Picture of Genomic Similarities and Differences.</title>
        <authorList>
            <person name="Dluhosova J."/>
            <person name="Istvanek J."/>
            <person name="Nedelnik J."/>
            <person name="Repkova J."/>
        </authorList>
    </citation>
    <scope>NUCLEOTIDE SEQUENCE [LARGE SCALE GENOMIC DNA]</scope>
    <source>
        <strain evidence="2">cv. 10/8</strain>
        <tissue evidence="1">Leaf</tissue>
    </source>
</reference>
<name>A0A392UT06_9FABA</name>
<feature type="non-terminal residue" evidence="1">
    <location>
        <position position="1"/>
    </location>
</feature>
<dbReference type="Proteomes" id="UP000265520">
    <property type="component" value="Unassembled WGS sequence"/>
</dbReference>
<keyword evidence="2" id="KW-1185">Reference proteome</keyword>
<dbReference type="AlphaFoldDB" id="A0A392UT06"/>
<evidence type="ECO:0000313" key="1">
    <source>
        <dbReference type="EMBL" id="MCI75470.1"/>
    </source>
</evidence>
<comment type="caution">
    <text evidence="1">The sequence shown here is derived from an EMBL/GenBank/DDBJ whole genome shotgun (WGS) entry which is preliminary data.</text>
</comment>
<protein>
    <submittedName>
        <fullName evidence="1">Uncharacterized protein</fullName>
    </submittedName>
</protein>